<dbReference type="EMBL" id="LIYD01000005">
    <property type="protein sequence ID" value="KOS07545.1"/>
    <property type="molecule type" value="Genomic_DNA"/>
</dbReference>
<dbReference type="PATRIC" id="fig|1202724.3.peg.3522"/>
<keyword evidence="1" id="KW-0472">Membrane</keyword>
<dbReference type="RefSeq" id="WP_054409237.1">
    <property type="nucleotide sequence ID" value="NZ_FOYA01000011.1"/>
</dbReference>
<organism evidence="2 3">
    <name type="scientific">Flavobacterium akiainvivens</name>
    <dbReference type="NCBI Taxonomy" id="1202724"/>
    <lineage>
        <taxon>Bacteria</taxon>
        <taxon>Pseudomonadati</taxon>
        <taxon>Bacteroidota</taxon>
        <taxon>Flavobacteriia</taxon>
        <taxon>Flavobacteriales</taxon>
        <taxon>Flavobacteriaceae</taxon>
        <taxon>Flavobacterium</taxon>
    </lineage>
</organism>
<accession>A0A0M8MCW9</accession>
<keyword evidence="1" id="KW-0812">Transmembrane</keyword>
<evidence type="ECO:0000313" key="3">
    <source>
        <dbReference type="Proteomes" id="UP000037755"/>
    </source>
</evidence>
<proteinExistence type="predicted"/>
<evidence type="ECO:0000313" key="2">
    <source>
        <dbReference type="EMBL" id="KOS07545.1"/>
    </source>
</evidence>
<gene>
    <name evidence="2" type="ORF">AM493_16970</name>
</gene>
<comment type="caution">
    <text evidence="2">The sequence shown here is derived from an EMBL/GenBank/DDBJ whole genome shotgun (WGS) entry which is preliminary data.</text>
</comment>
<reference evidence="2 3" key="1">
    <citation type="submission" date="2015-08" db="EMBL/GenBank/DDBJ databases">
        <title>Whole genome sequence of Flavobacterium akiainvivens IK-1T, from decaying Wikstroemia oahuensis, an endemic Hawaiian shrub.</title>
        <authorList>
            <person name="Wan X."/>
            <person name="Hou S."/>
            <person name="Saito J."/>
            <person name="Donachie S."/>
        </authorList>
    </citation>
    <scope>NUCLEOTIDE SEQUENCE [LARGE SCALE GENOMIC DNA]</scope>
    <source>
        <strain evidence="2 3">IK-1</strain>
    </source>
</reference>
<dbReference type="Proteomes" id="UP000037755">
    <property type="component" value="Unassembled WGS sequence"/>
</dbReference>
<keyword evidence="3" id="KW-1185">Reference proteome</keyword>
<feature type="transmembrane region" description="Helical" evidence="1">
    <location>
        <begin position="7"/>
        <end position="25"/>
    </location>
</feature>
<sequence length="81" mass="8945">MKSLRTVLLFVVLAFVLSGLFYYLTAGTVVATWQAKLMEIATVAIFIFIVLLIIYIIAKTVVKTTTAITKKRPPQNGSPKV</sequence>
<name>A0A0M8MCW9_9FLAO</name>
<feature type="transmembrane region" description="Helical" evidence="1">
    <location>
        <begin position="37"/>
        <end position="62"/>
    </location>
</feature>
<dbReference type="AlphaFoldDB" id="A0A0M8MCW9"/>
<keyword evidence="1" id="KW-1133">Transmembrane helix</keyword>
<dbReference type="STRING" id="1202724.AM493_16970"/>
<evidence type="ECO:0000256" key="1">
    <source>
        <dbReference type="SAM" id="Phobius"/>
    </source>
</evidence>
<protein>
    <submittedName>
        <fullName evidence="2">Uncharacterized protein</fullName>
    </submittedName>
</protein>